<dbReference type="EMBL" id="MU118028">
    <property type="protein sequence ID" value="KAF9647669.1"/>
    <property type="molecule type" value="Genomic_DNA"/>
</dbReference>
<reference evidence="1" key="1">
    <citation type="submission" date="2019-10" db="EMBL/GenBank/DDBJ databases">
        <authorList>
            <consortium name="DOE Joint Genome Institute"/>
            <person name="Kuo A."/>
            <person name="Miyauchi S."/>
            <person name="Kiss E."/>
            <person name="Drula E."/>
            <person name="Kohler A."/>
            <person name="Sanchez-Garcia M."/>
            <person name="Andreopoulos B."/>
            <person name="Barry K.W."/>
            <person name="Bonito G."/>
            <person name="Buee M."/>
            <person name="Carver A."/>
            <person name="Chen C."/>
            <person name="Cichocki N."/>
            <person name="Clum A."/>
            <person name="Culley D."/>
            <person name="Crous P.W."/>
            <person name="Fauchery L."/>
            <person name="Girlanda M."/>
            <person name="Hayes R."/>
            <person name="Keri Z."/>
            <person name="Labutti K."/>
            <person name="Lipzen A."/>
            <person name="Lombard V."/>
            <person name="Magnuson J."/>
            <person name="Maillard F."/>
            <person name="Morin E."/>
            <person name="Murat C."/>
            <person name="Nolan M."/>
            <person name="Ohm R."/>
            <person name="Pangilinan J."/>
            <person name="Pereira M."/>
            <person name="Perotto S."/>
            <person name="Peter M."/>
            <person name="Riley R."/>
            <person name="Sitrit Y."/>
            <person name="Stielow B."/>
            <person name="Szollosi G."/>
            <person name="Zifcakova L."/>
            <person name="Stursova M."/>
            <person name="Spatafora J.W."/>
            <person name="Tedersoo L."/>
            <person name="Vaario L.-M."/>
            <person name="Yamada A."/>
            <person name="Yan M."/>
            <person name="Wang P."/>
            <person name="Xu J."/>
            <person name="Bruns T."/>
            <person name="Baldrian P."/>
            <person name="Vilgalys R."/>
            <person name="Henrissat B."/>
            <person name="Grigoriev I.V."/>
            <person name="Hibbett D."/>
            <person name="Nagy L.G."/>
            <person name="Martin F.M."/>
        </authorList>
    </citation>
    <scope>NUCLEOTIDE SEQUENCE</scope>
    <source>
        <strain evidence="1">P2</strain>
    </source>
</reference>
<accession>A0ACB6ZDN2</accession>
<name>A0ACB6ZDN2_THEGA</name>
<proteinExistence type="predicted"/>
<evidence type="ECO:0000313" key="1">
    <source>
        <dbReference type="EMBL" id="KAF9647669.1"/>
    </source>
</evidence>
<sequence>MKRWLEGGDRSVFGSWKGLKLEPCRKAIYEGFRSSSRYCAALNTVANASEQDYEREHWSSTSNGRASSCKDSIPAKMSTDSFASDSEDAPGLRFLLYTLHRLTTYTITGGGVCDLWLRIPMWCSRQFSGISSDGDEPVYFFRRVHRHPTLRNRVSSPLRVCRGIIDLSIIVDKNVAVIEVVLLEGVHCFVACAITLSFAKYAVQHRRFCCACRGCHPGCVVQQKGG</sequence>
<dbReference type="Proteomes" id="UP000886501">
    <property type="component" value="Unassembled WGS sequence"/>
</dbReference>
<gene>
    <name evidence="1" type="ORF">BDM02DRAFT_2525756</name>
</gene>
<evidence type="ECO:0000313" key="2">
    <source>
        <dbReference type="Proteomes" id="UP000886501"/>
    </source>
</evidence>
<organism evidence="1 2">
    <name type="scientific">Thelephora ganbajun</name>
    <name type="common">Ganba fungus</name>
    <dbReference type="NCBI Taxonomy" id="370292"/>
    <lineage>
        <taxon>Eukaryota</taxon>
        <taxon>Fungi</taxon>
        <taxon>Dikarya</taxon>
        <taxon>Basidiomycota</taxon>
        <taxon>Agaricomycotina</taxon>
        <taxon>Agaricomycetes</taxon>
        <taxon>Thelephorales</taxon>
        <taxon>Thelephoraceae</taxon>
        <taxon>Thelephora</taxon>
    </lineage>
</organism>
<keyword evidence="2" id="KW-1185">Reference proteome</keyword>
<comment type="caution">
    <text evidence="1">The sequence shown here is derived from an EMBL/GenBank/DDBJ whole genome shotgun (WGS) entry which is preliminary data.</text>
</comment>
<protein>
    <submittedName>
        <fullName evidence="1">Uncharacterized protein</fullName>
    </submittedName>
</protein>
<reference evidence="1" key="2">
    <citation type="journal article" date="2020" name="Nat. Commun.">
        <title>Large-scale genome sequencing of mycorrhizal fungi provides insights into the early evolution of symbiotic traits.</title>
        <authorList>
            <person name="Miyauchi S."/>
            <person name="Kiss E."/>
            <person name="Kuo A."/>
            <person name="Drula E."/>
            <person name="Kohler A."/>
            <person name="Sanchez-Garcia M."/>
            <person name="Morin E."/>
            <person name="Andreopoulos B."/>
            <person name="Barry K.W."/>
            <person name="Bonito G."/>
            <person name="Buee M."/>
            <person name="Carver A."/>
            <person name="Chen C."/>
            <person name="Cichocki N."/>
            <person name="Clum A."/>
            <person name="Culley D."/>
            <person name="Crous P.W."/>
            <person name="Fauchery L."/>
            <person name="Girlanda M."/>
            <person name="Hayes R.D."/>
            <person name="Keri Z."/>
            <person name="LaButti K."/>
            <person name="Lipzen A."/>
            <person name="Lombard V."/>
            <person name="Magnuson J."/>
            <person name="Maillard F."/>
            <person name="Murat C."/>
            <person name="Nolan M."/>
            <person name="Ohm R.A."/>
            <person name="Pangilinan J."/>
            <person name="Pereira M.F."/>
            <person name="Perotto S."/>
            <person name="Peter M."/>
            <person name="Pfister S."/>
            <person name="Riley R."/>
            <person name="Sitrit Y."/>
            <person name="Stielow J.B."/>
            <person name="Szollosi G."/>
            <person name="Zifcakova L."/>
            <person name="Stursova M."/>
            <person name="Spatafora J.W."/>
            <person name="Tedersoo L."/>
            <person name="Vaario L.M."/>
            <person name="Yamada A."/>
            <person name="Yan M."/>
            <person name="Wang P."/>
            <person name="Xu J."/>
            <person name="Bruns T."/>
            <person name="Baldrian P."/>
            <person name="Vilgalys R."/>
            <person name="Dunand C."/>
            <person name="Henrissat B."/>
            <person name="Grigoriev I.V."/>
            <person name="Hibbett D."/>
            <person name="Nagy L.G."/>
            <person name="Martin F.M."/>
        </authorList>
    </citation>
    <scope>NUCLEOTIDE SEQUENCE</scope>
    <source>
        <strain evidence="1">P2</strain>
    </source>
</reference>